<feature type="region of interest" description="Disordered" evidence="2">
    <location>
        <begin position="258"/>
        <end position="285"/>
    </location>
</feature>
<dbReference type="Pfam" id="PF07690">
    <property type="entry name" value="MFS_1"/>
    <property type="match status" value="2"/>
</dbReference>
<sequence length="521" mass="55944">MRQAGARLRSAVKWLHHELGLSALIHAGRDTHLLLLTRFLRMLAYSGVTLILALHLRGLGNPEYRVGLFMTLTLLGDVLLSLLLTLVADGLLGRRRTLLAGSLLLAASGVVFAACDNFWVLLAAATLGVISPSGSEIGPFRAVEESVIAHLTAPRDRPAVFAWYVVTASLGSALGLVMCGAVLDALKGVWGDELEGSEEKRFRAVFWGYAGAGIIKAGLTLLLSERCELDDCHERKEEEEDGGVATIAPEREFLEEDAERGPLLRNNDDRDRTGNGDPTPDSNSTVLIKRKATSNKTLIARISPSSRLILFKLCLLFSIDSLSSGMVPYSWLNYYVSLTFSLPHGLLGALMAANMVATATMNLFSPALARRIGLIRAMVFTHLPAAVFLAMLGAARSSLAATAVLLMARASLNAMDQAPRSAFVAAVVKAEERTAVMGIVNVVRTLSQSGGPTITGVLAGEGRWWVTFVVAGSLKVVYDVGLLANFANTKLHESSSDGGGENEGEDHTQNSEERQPENLRQ</sequence>
<name>A0A6A6NSY9_9PEZI</name>
<evidence type="ECO:0000256" key="3">
    <source>
        <dbReference type="SAM" id="Phobius"/>
    </source>
</evidence>
<evidence type="ECO:0000256" key="1">
    <source>
        <dbReference type="ARBA" id="ARBA00004141"/>
    </source>
</evidence>
<feature type="transmembrane region" description="Helical" evidence="3">
    <location>
        <begin position="309"/>
        <end position="332"/>
    </location>
</feature>
<comment type="subcellular location">
    <subcellularLocation>
        <location evidence="1">Membrane</location>
        <topology evidence="1">Multi-pass membrane protein</topology>
    </subcellularLocation>
</comment>
<dbReference type="Proteomes" id="UP000799766">
    <property type="component" value="Unassembled WGS sequence"/>
</dbReference>
<gene>
    <name evidence="5" type="ORF">BDY21DRAFT_353202</name>
</gene>
<dbReference type="OrthoDB" id="10027823at2759"/>
<dbReference type="InterPro" id="IPR020846">
    <property type="entry name" value="MFS_dom"/>
</dbReference>
<dbReference type="GO" id="GO:0000329">
    <property type="term" value="C:fungal-type vacuole membrane"/>
    <property type="evidence" value="ECO:0007669"/>
    <property type="project" value="TreeGrafter"/>
</dbReference>
<feature type="compositionally biased region" description="Basic and acidic residues" evidence="2">
    <location>
        <begin position="505"/>
        <end position="521"/>
    </location>
</feature>
<evidence type="ECO:0000256" key="2">
    <source>
        <dbReference type="SAM" id="MobiDB-lite"/>
    </source>
</evidence>
<dbReference type="InterPro" id="IPR036259">
    <property type="entry name" value="MFS_trans_sf"/>
</dbReference>
<keyword evidence="3" id="KW-0812">Transmembrane</keyword>
<evidence type="ECO:0000313" key="6">
    <source>
        <dbReference type="Proteomes" id="UP000799766"/>
    </source>
</evidence>
<evidence type="ECO:0000259" key="4">
    <source>
        <dbReference type="PROSITE" id="PS50850"/>
    </source>
</evidence>
<dbReference type="Gene3D" id="1.20.1250.20">
    <property type="entry name" value="MFS general substrate transporter like domains"/>
    <property type="match status" value="1"/>
</dbReference>
<feature type="domain" description="Major facilitator superfamily (MFS) profile" evidence="4">
    <location>
        <begin position="309"/>
        <end position="521"/>
    </location>
</feature>
<feature type="compositionally biased region" description="Basic and acidic residues" evidence="2">
    <location>
        <begin position="259"/>
        <end position="274"/>
    </location>
</feature>
<proteinExistence type="predicted"/>
<dbReference type="PANTHER" id="PTHR23520:SF5">
    <property type="entry name" value="TRANSPORTER, PUTATIVE (AFU_ORTHOLOGUE AFUA_3G04000)-RELATED"/>
    <property type="match status" value="1"/>
</dbReference>
<dbReference type="PROSITE" id="PS50850">
    <property type="entry name" value="MFS"/>
    <property type="match status" value="1"/>
</dbReference>
<feature type="region of interest" description="Disordered" evidence="2">
    <location>
        <begin position="492"/>
        <end position="521"/>
    </location>
</feature>
<feature type="transmembrane region" description="Helical" evidence="3">
    <location>
        <begin position="68"/>
        <end position="92"/>
    </location>
</feature>
<organism evidence="5 6">
    <name type="scientific">Lineolata rhizophorae</name>
    <dbReference type="NCBI Taxonomy" id="578093"/>
    <lineage>
        <taxon>Eukaryota</taxon>
        <taxon>Fungi</taxon>
        <taxon>Dikarya</taxon>
        <taxon>Ascomycota</taxon>
        <taxon>Pezizomycotina</taxon>
        <taxon>Dothideomycetes</taxon>
        <taxon>Dothideomycetes incertae sedis</taxon>
        <taxon>Lineolatales</taxon>
        <taxon>Lineolataceae</taxon>
        <taxon>Lineolata</taxon>
    </lineage>
</organism>
<dbReference type="PANTHER" id="PTHR23520">
    <property type="entry name" value="TRANSPORTER, PUTATIVE (AFU_ORTHOLOGUE AFUA_3G04000)-RELATED"/>
    <property type="match status" value="1"/>
</dbReference>
<dbReference type="SUPFAM" id="SSF103473">
    <property type="entry name" value="MFS general substrate transporter"/>
    <property type="match status" value="1"/>
</dbReference>
<dbReference type="InterPro" id="IPR011701">
    <property type="entry name" value="MFS"/>
</dbReference>
<evidence type="ECO:0000313" key="5">
    <source>
        <dbReference type="EMBL" id="KAF2454542.1"/>
    </source>
</evidence>
<feature type="transmembrane region" description="Helical" evidence="3">
    <location>
        <begin position="344"/>
        <end position="364"/>
    </location>
</feature>
<feature type="transmembrane region" description="Helical" evidence="3">
    <location>
        <begin position="39"/>
        <end position="56"/>
    </location>
</feature>
<reference evidence="5" key="1">
    <citation type="journal article" date="2020" name="Stud. Mycol.">
        <title>101 Dothideomycetes genomes: a test case for predicting lifestyles and emergence of pathogens.</title>
        <authorList>
            <person name="Haridas S."/>
            <person name="Albert R."/>
            <person name="Binder M."/>
            <person name="Bloem J."/>
            <person name="Labutti K."/>
            <person name="Salamov A."/>
            <person name="Andreopoulos B."/>
            <person name="Baker S."/>
            <person name="Barry K."/>
            <person name="Bills G."/>
            <person name="Bluhm B."/>
            <person name="Cannon C."/>
            <person name="Castanera R."/>
            <person name="Culley D."/>
            <person name="Daum C."/>
            <person name="Ezra D."/>
            <person name="Gonzalez J."/>
            <person name="Henrissat B."/>
            <person name="Kuo A."/>
            <person name="Liang C."/>
            <person name="Lipzen A."/>
            <person name="Lutzoni F."/>
            <person name="Magnuson J."/>
            <person name="Mondo S."/>
            <person name="Nolan M."/>
            <person name="Ohm R."/>
            <person name="Pangilinan J."/>
            <person name="Park H.-J."/>
            <person name="Ramirez L."/>
            <person name="Alfaro M."/>
            <person name="Sun H."/>
            <person name="Tritt A."/>
            <person name="Yoshinaga Y."/>
            <person name="Zwiers L.-H."/>
            <person name="Turgeon B."/>
            <person name="Goodwin S."/>
            <person name="Spatafora J."/>
            <person name="Crous P."/>
            <person name="Grigoriev I."/>
        </authorList>
    </citation>
    <scope>NUCLEOTIDE SEQUENCE</scope>
    <source>
        <strain evidence="5">ATCC 16933</strain>
    </source>
</reference>
<keyword evidence="3" id="KW-0472">Membrane</keyword>
<dbReference type="EMBL" id="MU001691">
    <property type="protein sequence ID" value="KAF2454542.1"/>
    <property type="molecule type" value="Genomic_DNA"/>
</dbReference>
<feature type="transmembrane region" description="Helical" evidence="3">
    <location>
        <begin position="161"/>
        <end position="183"/>
    </location>
</feature>
<keyword evidence="3" id="KW-1133">Transmembrane helix</keyword>
<feature type="transmembrane region" description="Helical" evidence="3">
    <location>
        <begin position="104"/>
        <end position="130"/>
    </location>
</feature>
<protein>
    <submittedName>
        <fullName evidence="5">Major facilitator superfamily domain-containing protein</fullName>
    </submittedName>
</protein>
<keyword evidence="6" id="KW-1185">Reference proteome</keyword>
<accession>A0A6A6NSY9</accession>
<dbReference type="GO" id="GO:0022857">
    <property type="term" value="F:transmembrane transporter activity"/>
    <property type="evidence" value="ECO:0007669"/>
    <property type="project" value="InterPro"/>
</dbReference>
<dbReference type="AlphaFoldDB" id="A0A6A6NSY9"/>